<dbReference type="EMBL" id="KN831805">
    <property type="protein sequence ID" value="KIM36422.1"/>
    <property type="molecule type" value="Genomic_DNA"/>
</dbReference>
<dbReference type="OrthoDB" id="3235325at2759"/>
<reference evidence="4" key="2">
    <citation type="submission" date="2015-01" db="EMBL/GenBank/DDBJ databases">
        <title>Evolutionary Origins and Diversification of the Mycorrhizal Mutualists.</title>
        <authorList>
            <consortium name="DOE Joint Genome Institute"/>
            <consortium name="Mycorrhizal Genomics Consortium"/>
            <person name="Kohler A."/>
            <person name="Kuo A."/>
            <person name="Nagy L.G."/>
            <person name="Floudas D."/>
            <person name="Copeland A."/>
            <person name="Barry K.W."/>
            <person name="Cichocki N."/>
            <person name="Veneault-Fourrey C."/>
            <person name="LaButti K."/>
            <person name="Lindquist E.A."/>
            <person name="Lipzen A."/>
            <person name="Lundell T."/>
            <person name="Morin E."/>
            <person name="Murat C."/>
            <person name="Riley R."/>
            <person name="Ohm R."/>
            <person name="Sun H."/>
            <person name="Tunlid A."/>
            <person name="Henrissat B."/>
            <person name="Grigoriev I.V."/>
            <person name="Hibbett D.S."/>
            <person name="Martin F."/>
        </authorList>
    </citation>
    <scope>NUCLEOTIDE SEQUENCE [LARGE SCALE GENOMIC DNA]</scope>
    <source>
        <strain evidence="4">h7</strain>
    </source>
</reference>
<evidence type="ECO:0000313" key="3">
    <source>
        <dbReference type="EMBL" id="KIM36422.1"/>
    </source>
</evidence>
<protein>
    <submittedName>
        <fullName evidence="3">Uncharacterized protein</fullName>
    </submittedName>
</protein>
<evidence type="ECO:0000256" key="1">
    <source>
        <dbReference type="SAM" id="Coils"/>
    </source>
</evidence>
<feature type="compositionally biased region" description="Polar residues" evidence="2">
    <location>
        <begin position="452"/>
        <end position="464"/>
    </location>
</feature>
<keyword evidence="1" id="KW-0175">Coiled coil</keyword>
<evidence type="ECO:0000313" key="4">
    <source>
        <dbReference type="Proteomes" id="UP000053424"/>
    </source>
</evidence>
<evidence type="ECO:0000256" key="2">
    <source>
        <dbReference type="SAM" id="MobiDB-lite"/>
    </source>
</evidence>
<feature type="compositionally biased region" description="Basic and acidic residues" evidence="2">
    <location>
        <begin position="299"/>
        <end position="327"/>
    </location>
</feature>
<feature type="compositionally biased region" description="Low complexity" evidence="2">
    <location>
        <begin position="561"/>
        <end position="576"/>
    </location>
</feature>
<proteinExistence type="predicted"/>
<dbReference type="HOGENOM" id="CLU_477434_0_0_1"/>
<feature type="region of interest" description="Disordered" evidence="2">
    <location>
        <begin position="282"/>
        <end position="352"/>
    </location>
</feature>
<gene>
    <name evidence="3" type="ORF">M413DRAFT_31660</name>
</gene>
<feature type="coiled-coil region" evidence="1">
    <location>
        <begin position="89"/>
        <end position="116"/>
    </location>
</feature>
<feature type="compositionally biased region" description="Polar residues" evidence="2">
    <location>
        <begin position="75"/>
        <end position="84"/>
    </location>
</feature>
<dbReference type="Proteomes" id="UP000053424">
    <property type="component" value="Unassembled WGS sequence"/>
</dbReference>
<feature type="region of interest" description="Disordered" evidence="2">
    <location>
        <begin position="561"/>
        <end position="586"/>
    </location>
</feature>
<feature type="compositionally biased region" description="Low complexity" evidence="2">
    <location>
        <begin position="333"/>
        <end position="346"/>
    </location>
</feature>
<keyword evidence="4" id="KW-1185">Reference proteome</keyword>
<reference evidence="3 4" key="1">
    <citation type="submission" date="2014-04" db="EMBL/GenBank/DDBJ databases">
        <authorList>
            <consortium name="DOE Joint Genome Institute"/>
            <person name="Kuo A."/>
            <person name="Gay G."/>
            <person name="Dore J."/>
            <person name="Kohler A."/>
            <person name="Nagy L.G."/>
            <person name="Floudas D."/>
            <person name="Copeland A."/>
            <person name="Barry K.W."/>
            <person name="Cichocki N."/>
            <person name="Veneault-Fourrey C."/>
            <person name="LaButti K."/>
            <person name="Lindquist E.A."/>
            <person name="Lipzen A."/>
            <person name="Lundell T."/>
            <person name="Morin E."/>
            <person name="Murat C."/>
            <person name="Sun H."/>
            <person name="Tunlid A."/>
            <person name="Henrissat B."/>
            <person name="Grigoriev I.V."/>
            <person name="Hibbett D.S."/>
            <person name="Martin F."/>
            <person name="Nordberg H.P."/>
            <person name="Cantor M.N."/>
            <person name="Hua S.X."/>
        </authorList>
    </citation>
    <scope>NUCLEOTIDE SEQUENCE [LARGE SCALE GENOMIC DNA]</scope>
    <source>
        <strain evidence="4">h7</strain>
    </source>
</reference>
<dbReference type="STRING" id="686832.A0A0C2Y5T8"/>
<feature type="region of interest" description="Disordered" evidence="2">
    <location>
        <begin position="373"/>
        <end position="501"/>
    </location>
</feature>
<accession>A0A0C2Y5T8</accession>
<feature type="region of interest" description="Disordered" evidence="2">
    <location>
        <begin position="48"/>
        <end position="84"/>
    </location>
</feature>
<dbReference type="AlphaFoldDB" id="A0A0C2Y5T8"/>
<sequence length="586" mass="63932">MDADLNLDHDGHGYQFNSNNHLPALNLFTDHQSPHPNINVPRLMLSSGQRHWPHSRTPTEDWPSSPLASAISRGGSRSVSQLSTDTSQASNMARELEEAKQTILILQTKLDTISQAFSAVVGAVPSLLHVANPLGQKVPLESRDGSHLVIQKQRMAPLDHANYPSIKFWHDSEWRSYCKEMKAAASDKSIVSDYMEDEHGRPVSSERASEIREVASTLWFEMVEKGRAPPKWSEAAADVKSFYYAAMDESCQEMRYCHNHWKAQYLATKNYSSFYNNHGRKGPSGAIKKEPEAAVANEKTQKRGRGDIEEENKDKASKKTKRTHQDKPVNALPNSNSTSSPPTQQPDDNAEPFKTAEETGMISAAIAAVATEPPSPQPFTIPRILFSNPQNHNPTSRPVDASLPPPPNSLPASRSIAEPTPVTLAESGPIDGAPATSIQQPEQHMHARIPINSEQPQPTPSTLPAQPEPTQAAIPESISPQSPQPTPNIAASVAGKLKGGRKIASTDLSDAVTPRNLCKREWCVKYPEGSNAEFAVYWTSLKGTEEEARFLRKARETKAAVTAAAAASGTGSTSKGPKTRRTRAGV</sequence>
<feature type="compositionally biased region" description="Polar residues" evidence="2">
    <location>
        <begin position="387"/>
        <end position="396"/>
    </location>
</feature>
<organism evidence="3 4">
    <name type="scientific">Hebeloma cylindrosporum</name>
    <dbReference type="NCBI Taxonomy" id="76867"/>
    <lineage>
        <taxon>Eukaryota</taxon>
        <taxon>Fungi</taxon>
        <taxon>Dikarya</taxon>
        <taxon>Basidiomycota</taxon>
        <taxon>Agaricomycotina</taxon>
        <taxon>Agaricomycetes</taxon>
        <taxon>Agaricomycetidae</taxon>
        <taxon>Agaricales</taxon>
        <taxon>Agaricineae</taxon>
        <taxon>Hymenogastraceae</taxon>
        <taxon>Hebeloma</taxon>
    </lineage>
</organism>
<name>A0A0C2Y5T8_HEBCY</name>
<feature type="compositionally biased region" description="Basic residues" evidence="2">
    <location>
        <begin position="577"/>
        <end position="586"/>
    </location>
</feature>